<evidence type="ECO:0000256" key="1">
    <source>
        <dbReference type="ARBA" id="ARBA00004651"/>
    </source>
</evidence>
<feature type="transmembrane region" description="Helical" evidence="6">
    <location>
        <begin position="467"/>
        <end position="485"/>
    </location>
</feature>
<proteinExistence type="predicted"/>
<keyword evidence="4 6" id="KW-1133">Transmembrane helix</keyword>
<accession>A0ABS9QQF2</accession>
<comment type="subcellular location">
    <subcellularLocation>
        <location evidence="1">Cell membrane</location>
        <topology evidence="1">Multi-pass membrane protein</topology>
    </subcellularLocation>
</comment>
<keyword evidence="2" id="KW-1003">Cell membrane</keyword>
<feature type="transmembrane region" description="Helical" evidence="6">
    <location>
        <begin position="181"/>
        <end position="202"/>
    </location>
</feature>
<feature type="transmembrane region" description="Helical" evidence="6">
    <location>
        <begin position="346"/>
        <end position="365"/>
    </location>
</feature>
<feature type="transmembrane region" description="Helical" evidence="6">
    <location>
        <begin position="223"/>
        <end position="243"/>
    </location>
</feature>
<feature type="transmembrane region" description="Helical" evidence="6">
    <location>
        <begin position="263"/>
        <end position="285"/>
    </location>
</feature>
<protein>
    <submittedName>
        <fullName evidence="7">Oligosaccharide flippase family protein</fullName>
    </submittedName>
</protein>
<feature type="transmembrane region" description="Helical" evidence="6">
    <location>
        <begin position="150"/>
        <end position="175"/>
    </location>
</feature>
<evidence type="ECO:0000256" key="3">
    <source>
        <dbReference type="ARBA" id="ARBA00022692"/>
    </source>
</evidence>
<reference evidence="7 8" key="1">
    <citation type="submission" date="2020-08" db="EMBL/GenBank/DDBJ databases">
        <title>Whole genome sequence of Shewanella sp strain PS-2.</title>
        <authorList>
            <person name="Das S.K."/>
        </authorList>
    </citation>
    <scope>NUCLEOTIDE SEQUENCE [LARGE SCALE GENOMIC DNA]</scope>
    <source>
        <strain evidence="7 8">PS-2</strain>
    </source>
</reference>
<dbReference type="InterPro" id="IPR002797">
    <property type="entry name" value="Polysacc_synth"/>
</dbReference>
<dbReference type="Proteomes" id="UP000829384">
    <property type="component" value="Unassembled WGS sequence"/>
</dbReference>
<keyword evidence="5 6" id="KW-0472">Membrane</keyword>
<dbReference type="PANTHER" id="PTHR30250">
    <property type="entry name" value="PST FAMILY PREDICTED COLANIC ACID TRANSPORTER"/>
    <property type="match status" value="1"/>
</dbReference>
<evidence type="ECO:0000313" key="8">
    <source>
        <dbReference type="Proteomes" id="UP000829384"/>
    </source>
</evidence>
<gene>
    <name evidence="7" type="ORF">H9J30_01290</name>
</gene>
<evidence type="ECO:0000256" key="6">
    <source>
        <dbReference type="SAM" id="Phobius"/>
    </source>
</evidence>
<feature type="transmembrane region" description="Helical" evidence="6">
    <location>
        <begin position="377"/>
        <end position="398"/>
    </location>
</feature>
<evidence type="ECO:0000256" key="2">
    <source>
        <dbReference type="ARBA" id="ARBA00022475"/>
    </source>
</evidence>
<evidence type="ECO:0000256" key="4">
    <source>
        <dbReference type="ARBA" id="ARBA00022989"/>
    </source>
</evidence>
<evidence type="ECO:0000313" key="7">
    <source>
        <dbReference type="EMBL" id="MCG9962564.1"/>
    </source>
</evidence>
<dbReference type="RefSeq" id="WP_240129354.1">
    <property type="nucleotide sequence ID" value="NZ_JACSDI010000001.1"/>
</dbReference>
<evidence type="ECO:0000256" key="5">
    <source>
        <dbReference type="ARBA" id="ARBA00023136"/>
    </source>
</evidence>
<feature type="transmembrane region" description="Helical" evidence="6">
    <location>
        <begin position="119"/>
        <end position="138"/>
    </location>
</feature>
<keyword evidence="8" id="KW-1185">Reference proteome</keyword>
<feature type="transmembrane region" description="Helical" evidence="6">
    <location>
        <begin position="404"/>
        <end position="422"/>
    </location>
</feature>
<feature type="transmembrane region" description="Helical" evidence="6">
    <location>
        <begin position="36"/>
        <end position="60"/>
    </location>
</feature>
<feature type="transmembrane region" description="Helical" evidence="6">
    <location>
        <begin position="434"/>
        <end position="455"/>
    </location>
</feature>
<dbReference type="Pfam" id="PF01943">
    <property type="entry name" value="Polysacc_synt"/>
    <property type="match status" value="1"/>
</dbReference>
<keyword evidence="3 6" id="KW-0812">Transmembrane</keyword>
<name>A0ABS9QQF2_9GAMM</name>
<feature type="transmembrane region" description="Helical" evidence="6">
    <location>
        <begin position="80"/>
        <end position="103"/>
    </location>
</feature>
<comment type="caution">
    <text evidence="7">The sequence shown here is derived from an EMBL/GenBank/DDBJ whole genome shotgun (WGS) entry which is preliminary data.</text>
</comment>
<dbReference type="InterPro" id="IPR050833">
    <property type="entry name" value="Poly_Biosynth_Transport"/>
</dbReference>
<dbReference type="EMBL" id="JACSDI010000001">
    <property type="protein sequence ID" value="MCG9962564.1"/>
    <property type="molecule type" value="Genomic_DNA"/>
</dbReference>
<organism evidence="7 8">
    <name type="scientific">Shewanella cutis</name>
    <dbReference type="NCBI Taxonomy" id="2766780"/>
    <lineage>
        <taxon>Bacteria</taxon>
        <taxon>Pseudomonadati</taxon>
        <taxon>Pseudomonadota</taxon>
        <taxon>Gammaproteobacteria</taxon>
        <taxon>Alteromonadales</taxon>
        <taxon>Shewanellaceae</taxon>
        <taxon>Shewanella</taxon>
    </lineage>
</organism>
<sequence>MLRQNIIASYFSQVYVTIIGIAILPLYIKFMGAEAYGLIGFFTLLQAWFALLDLGLTPTIARETSRFQSGILSKLKFKQLYRALSAIFLIIALIGGLCLFYLSDVITTKWLNFNELDDNIVQICVQIMAISVAFRWMGGLYRGVITGSESIVWLSSFNSIIATIRFIGVFVSMYIFSFTAYVFFVHQLAVAILEFMILFFKADKIIPCRKDFTEDIGWSFEPIRSILSFALTIAFTSSVWVFVTQTDKLLLSGLLPLAEYGYFTLAVLVASAIMVASGPISNALMPRMVKLYAEDKKDKMLDIYRKATQVVTVIAIPVTTTFVFSAKPLLIAWTGDILIAEKASPILQLYAIGNGFLVLAAFPFYLQYAIGSLKYHFLGNIFIFVILMPSIFFAATNYGGIGAAWVWLLLNAFMFFFWVSYVHHKLFKGLHIIWLLRDVLSIALPTLMVCYLASLISVDLMTKFHNLVYTIFFAFIGFVVALLASSNARNFLMSRVKNDLE</sequence>
<feature type="transmembrane region" description="Helical" evidence="6">
    <location>
        <begin position="7"/>
        <end position="30"/>
    </location>
</feature>
<dbReference type="PANTHER" id="PTHR30250:SF26">
    <property type="entry name" value="PSMA PROTEIN"/>
    <property type="match status" value="1"/>
</dbReference>
<feature type="transmembrane region" description="Helical" evidence="6">
    <location>
        <begin position="306"/>
        <end position="326"/>
    </location>
</feature>